<dbReference type="InterPro" id="IPR016169">
    <property type="entry name" value="FAD-bd_PCMH_sub2"/>
</dbReference>
<comment type="similarity">
    <text evidence="2">Belongs to the UPF0053 family.</text>
</comment>
<evidence type="ECO:0000256" key="2">
    <source>
        <dbReference type="ARBA" id="ARBA00006337"/>
    </source>
</evidence>
<dbReference type="InterPro" id="IPR044751">
    <property type="entry name" value="Ion_transp-like_CBS"/>
</dbReference>
<proteinExistence type="inferred from homology"/>
<evidence type="ECO:0000256" key="3">
    <source>
        <dbReference type="ARBA" id="ARBA00022475"/>
    </source>
</evidence>
<dbReference type="PANTHER" id="PTHR22777">
    <property type="entry name" value="HEMOLYSIN-RELATED"/>
    <property type="match status" value="1"/>
</dbReference>
<dbReference type="CDD" id="cd04590">
    <property type="entry name" value="CBS_pair_CorC_HlyC_assoc"/>
    <property type="match status" value="1"/>
</dbReference>
<dbReference type="PANTHER" id="PTHR22777:SF32">
    <property type="entry name" value="UPF0053 INNER MEMBRANE PROTEIN YFJD"/>
    <property type="match status" value="1"/>
</dbReference>
<feature type="domain" description="CBS" evidence="7">
    <location>
        <begin position="63"/>
        <end position="124"/>
    </location>
</feature>
<evidence type="ECO:0000256" key="6">
    <source>
        <dbReference type="PROSITE-ProRule" id="PRU00703"/>
    </source>
</evidence>
<accession>A0ABU6IVJ6</accession>
<dbReference type="SUPFAM" id="SSF56176">
    <property type="entry name" value="FAD-binding/transporter-associated domain-like"/>
    <property type="match status" value="1"/>
</dbReference>
<organism evidence="8 9">
    <name type="scientific">Adlercreutzia shanghongiae</name>
    <dbReference type="NCBI Taxonomy" id="3111773"/>
    <lineage>
        <taxon>Bacteria</taxon>
        <taxon>Bacillati</taxon>
        <taxon>Actinomycetota</taxon>
        <taxon>Coriobacteriia</taxon>
        <taxon>Eggerthellales</taxon>
        <taxon>Eggerthellaceae</taxon>
        <taxon>Adlercreutzia</taxon>
    </lineage>
</organism>
<dbReference type="InterPro" id="IPR005170">
    <property type="entry name" value="Transptr-assoc_dom"/>
</dbReference>
<evidence type="ECO:0000256" key="1">
    <source>
        <dbReference type="ARBA" id="ARBA00004651"/>
    </source>
</evidence>
<comment type="subcellular location">
    <subcellularLocation>
        <location evidence="1">Cell membrane</location>
        <topology evidence="1">Multi-pass membrane protein</topology>
    </subcellularLocation>
</comment>
<dbReference type="PROSITE" id="PS51371">
    <property type="entry name" value="CBS"/>
    <property type="match status" value="2"/>
</dbReference>
<reference evidence="8 9" key="1">
    <citation type="submission" date="2024-01" db="EMBL/GenBank/DDBJ databases">
        <title>novel species in genus Adlercreutzia.</title>
        <authorList>
            <person name="Liu X."/>
        </authorList>
    </citation>
    <scope>NUCLEOTIDE SEQUENCE [LARGE SCALE GENOMIC DNA]</scope>
    <source>
        <strain evidence="8 9">R22</strain>
    </source>
</reference>
<keyword evidence="4" id="KW-0677">Repeat</keyword>
<keyword evidence="3" id="KW-0472">Membrane</keyword>
<evidence type="ECO:0000256" key="5">
    <source>
        <dbReference type="ARBA" id="ARBA00023122"/>
    </source>
</evidence>
<dbReference type="Gene3D" id="3.30.465.10">
    <property type="match status" value="1"/>
</dbReference>
<dbReference type="InterPro" id="IPR000644">
    <property type="entry name" value="CBS_dom"/>
</dbReference>
<dbReference type="Pfam" id="PF03471">
    <property type="entry name" value="CorC_HlyC"/>
    <property type="match status" value="1"/>
</dbReference>
<evidence type="ECO:0000313" key="9">
    <source>
        <dbReference type="Proteomes" id="UP001343724"/>
    </source>
</evidence>
<dbReference type="Pfam" id="PF00571">
    <property type="entry name" value="CBS"/>
    <property type="match status" value="2"/>
</dbReference>
<sequence>MSKADDTASSKPPFLGFLRPKRDSISEDEIKDMVAENGELLEDEKRMINDILDLADMTVREIMKPRVDMIMAEDTEPARTALDRMRGTGYSRLPVYHEEVDEVIGIVSYKDLIGPLLDGRIEDTVADFMYEPLYVPETKNVLTLLSELQEAHMQMAIVVDEYGGTDGLITMEDIVEEIVGEIADETDNDRDLVVFAGPGLWRVDGRLPVEDAMELGWPMEESDDYETIAGWIIHTLDFVPKVGDELVVDGYAFKVEKMRRSRISIVRVKKLPPESCEESVTTD</sequence>
<evidence type="ECO:0000256" key="4">
    <source>
        <dbReference type="ARBA" id="ARBA00022737"/>
    </source>
</evidence>
<dbReference type="SUPFAM" id="SSF54631">
    <property type="entry name" value="CBS-domain pair"/>
    <property type="match status" value="1"/>
</dbReference>
<dbReference type="SMART" id="SM00116">
    <property type="entry name" value="CBS"/>
    <property type="match status" value="2"/>
</dbReference>
<comment type="caution">
    <text evidence="8">The sequence shown here is derived from an EMBL/GenBank/DDBJ whole genome shotgun (WGS) entry which is preliminary data.</text>
</comment>
<protein>
    <submittedName>
        <fullName evidence="8">Hemolysin family protein</fullName>
    </submittedName>
</protein>
<dbReference type="RefSeq" id="WP_326454154.1">
    <property type="nucleotide sequence ID" value="NZ_JAYMFH010000001.1"/>
</dbReference>
<dbReference type="InterPro" id="IPR046342">
    <property type="entry name" value="CBS_dom_sf"/>
</dbReference>
<name>A0ABU6IVJ6_9ACTN</name>
<dbReference type="Proteomes" id="UP001343724">
    <property type="component" value="Unassembled WGS sequence"/>
</dbReference>
<evidence type="ECO:0000313" key="8">
    <source>
        <dbReference type="EMBL" id="MEC4293853.1"/>
    </source>
</evidence>
<dbReference type="SMART" id="SM01091">
    <property type="entry name" value="CorC_HlyC"/>
    <property type="match status" value="1"/>
</dbReference>
<keyword evidence="3" id="KW-1003">Cell membrane</keyword>
<keyword evidence="9" id="KW-1185">Reference proteome</keyword>
<dbReference type="InterPro" id="IPR036318">
    <property type="entry name" value="FAD-bd_PCMH-like_sf"/>
</dbReference>
<dbReference type="EMBL" id="JAYMFH010000001">
    <property type="protein sequence ID" value="MEC4293853.1"/>
    <property type="molecule type" value="Genomic_DNA"/>
</dbReference>
<feature type="domain" description="CBS" evidence="7">
    <location>
        <begin position="128"/>
        <end position="185"/>
    </location>
</feature>
<evidence type="ECO:0000259" key="7">
    <source>
        <dbReference type="PROSITE" id="PS51371"/>
    </source>
</evidence>
<gene>
    <name evidence="8" type="ORF">VJ920_00840</name>
</gene>
<keyword evidence="5 6" id="KW-0129">CBS domain</keyword>
<dbReference type="Gene3D" id="3.10.580.10">
    <property type="entry name" value="CBS-domain"/>
    <property type="match status" value="1"/>
</dbReference>